<feature type="chain" id="PRO_5046055299" description="DUF4367 domain-containing protein" evidence="1">
    <location>
        <begin position="23"/>
        <end position="165"/>
    </location>
</feature>
<dbReference type="PROSITE" id="PS51257">
    <property type="entry name" value="PROKAR_LIPOPROTEIN"/>
    <property type="match status" value="1"/>
</dbReference>
<name>A0ABY8J371_9BACI</name>
<reference evidence="2 3" key="1">
    <citation type="submission" date="2023-04" db="EMBL/GenBank/DDBJ databases">
        <title>Genome sequence of Halobacillus naozhouensis KACC 21980.</title>
        <authorList>
            <person name="Kim S."/>
            <person name="Heo J."/>
            <person name="Kwon S.-W."/>
        </authorList>
    </citation>
    <scope>NUCLEOTIDE SEQUENCE [LARGE SCALE GENOMIC DNA]</scope>
    <source>
        <strain evidence="2 3">KCTC 13234</strain>
    </source>
</reference>
<keyword evidence="1" id="KW-0732">Signal</keyword>
<evidence type="ECO:0000256" key="1">
    <source>
        <dbReference type="SAM" id="SignalP"/>
    </source>
</evidence>
<gene>
    <name evidence="2" type="ORF">P9989_05715</name>
</gene>
<evidence type="ECO:0000313" key="3">
    <source>
        <dbReference type="Proteomes" id="UP001221597"/>
    </source>
</evidence>
<dbReference type="EMBL" id="CP121671">
    <property type="protein sequence ID" value="WFT75879.1"/>
    <property type="molecule type" value="Genomic_DNA"/>
</dbReference>
<organism evidence="2 3">
    <name type="scientific">Halobacillus naozhouensis</name>
    <dbReference type="NCBI Taxonomy" id="554880"/>
    <lineage>
        <taxon>Bacteria</taxon>
        <taxon>Bacillati</taxon>
        <taxon>Bacillota</taxon>
        <taxon>Bacilli</taxon>
        <taxon>Bacillales</taxon>
        <taxon>Bacillaceae</taxon>
        <taxon>Halobacillus</taxon>
    </lineage>
</organism>
<keyword evidence="3" id="KW-1185">Reference proteome</keyword>
<accession>A0ABY8J371</accession>
<dbReference type="RefSeq" id="WP_283077842.1">
    <property type="nucleotide sequence ID" value="NZ_CP121671.1"/>
</dbReference>
<proteinExistence type="predicted"/>
<sequence>MKKLLMMIVLFLAACSYEVSLAELKEQYPKAVKEKIAELPEKIQQQLTIPNQLPFQPTYVNFGYETVSAQSDGITRTEFLISNQEANLHVVHWYTELRRNDDQNHRIMTINEREVMVLSDKERVKQLQWEESDGSTMVLSLIISEKATGKYTLNDLVEAAKSMPD</sequence>
<evidence type="ECO:0000313" key="2">
    <source>
        <dbReference type="EMBL" id="WFT75879.1"/>
    </source>
</evidence>
<evidence type="ECO:0008006" key="4">
    <source>
        <dbReference type="Google" id="ProtNLM"/>
    </source>
</evidence>
<protein>
    <recommendedName>
        <fullName evidence="4">DUF4367 domain-containing protein</fullName>
    </recommendedName>
</protein>
<dbReference type="Proteomes" id="UP001221597">
    <property type="component" value="Chromosome"/>
</dbReference>
<feature type="signal peptide" evidence="1">
    <location>
        <begin position="1"/>
        <end position="22"/>
    </location>
</feature>